<sequence>MSGSFSEVYSSTTTTTTTSNSNSSSNSTHTPLMSPPSSTILALQIEYHVYDGNNNSSNNVVGGTTNNNHSNSQLGGSFTENNNNNNNYFTTNSGSSSNNSSSSSLGGSGKDNNSNINLGNLNINHTTSSNNLTALAAASSQSNSIRRGQLELIAITRVQEAIRLISDRFLKTSSAEHFNPYNFKLYLRQPISSNSTIIANTNSSIVSTLNSKSELYQLTDLNRTLESYNINNNTSSTKHTNKQTNIKIWTKDILVIRMNKRSSIHHGGSSPQITPTKSTKKDGFFRSIFSSSSSSRGASDANSGITNNATSPNTTKDDSNKGADSHPHPATAATEILASFQYYGNEMDYAELLELHQNNTVEKSGYRNSKLLANFLLYLLQNICVVQSVFAKEIASVSDTDEKIEQFDRLPPKNRVVFKHILVLLNKLTKANEQLSDSLAGLIAPCIIDWPSSASTMDRIDQLTYSYLINDKPLIKEDIEKRLNLSKDILNNYSEYMVVSRINNNNVFQ</sequence>
<dbReference type="EMBL" id="ADBJ01000038">
    <property type="protein sequence ID" value="EFA78010.1"/>
    <property type="molecule type" value="Genomic_DNA"/>
</dbReference>
<dbReference type="InParanoid" id="D3BJD0"/>
<keyword evidence="3" id="KW-1185">Reference proteome</keyword>
<dbReference type="STRING" id="670386.D3BJD0"/>
<dbReference type="Proteomes" id="UP000001396">
    <property type="component" value="Unassembled WGS sequence"/>
</dbReference>
<dbReference type="GeneID" id="31364134"/>
<gene>
    <name evidence="2" type="ORF">PPL_08655</name>
</gene>
<dbReference type="RefSeq" id="XP_020430138.1">
    <property type="nucleotide sequence ID" value="XM_020579463.1"/>
</dbReference>
<feature type="compositionally biased region" description="Polar residues" evidence="1">
    <location>
        <begin position="305"/>
        <end position="314"/>
    </location>
</feature>
<feature type="compositionally biased region" description="Basic and acidic residues" evidence="1">
    <location>
        <begin position="315"/>
        <end position="327"/>
    </location>
</feature>
<feature type="region of interest" description="Disordered" evidence="1">
    <location>
        <begin position="290"/>
        <end position="329"/>
    </location>
</feature>
<protein>
    <submittedName>
        <fullName evidence="2">Uncharacterized protein</fullName>
    </submittedName>
</protein>
<evidence type="ECO:0000313" key="2">
    <source>
        <dbReference type="EMBL" id="EFA78010.1"/>
    </source>
</evidence>
<dbReference type="AlphaFoldDB" id="D3BJD0"/>
<accession>D3BJD0</accession>
<name>D3BJD0_HETP5</name>
<reference evidence="2 3" key="1">
    <citation type="journal article" date="2011" name="Genome Res.">
        <title>Phylogeny-wide analysis of social amoeba genomes highlights ancient origins for complex intercellular communication.</title>
        <authorList>
            <person name="Heidel A.J."/>
            <person name="Lawal H.M."/>
            <person name="Felder M."/>
            <person name="Schilde C."/>
            <person name="Helps N.R."/>
            <person name="Tunggal B."/>
            <person name="Rivero F."/>
            <person name="John U."/>
            <person name="Schleicher M."/>
            <person name="Eichinger L."/>
            <person name="Platzer M."/>
            <person name="Noegel A.A."/>
            <person name="Schaap P."/>
            <person name="Gloeckner G."/>
        </authorList>
    </citation>
    <scope>NUCLEOTIDE SEQUENCE [LARGE SCALE GENOMIC DNA]</scope>
    <source>
        <strain evidence="3">ATCC 26659 / Pp 5 / PN500</strain>
    </source>
</reference>
<feature type="region of interest" description="Disordered" evidence="1">
    <location>
        <begin position="1"/>
        <end position="35"/>
    </location>
</feature>
<evidence type="ECO:0000313" key="3">
    <source>
        <dbReference type="Proteomes" id="UP000001396"/>
    </source>
</evidence>
<proteinExistence type="predicted"/>
<feature type="compositionally biased region" description="Low complexity" evidence="1">
    <location>
        <begin position="290"/>
        <end position="304"/>
    </location>
</feature>
<evidence type="ECO:0000256" key="1">
    <source>
        <dbReference type="SAM" id="MobiDB-lite"/>
    </source>
</evidence>
<organism evidence="2 3">
    <name type="scientific">Heterostelium pallidum (strain ATCC 26659 / Pp 5 / PN500)</name>
    <name type="common">Cellular slime mold</name>
    <name type="synonym">Polysphondylium pallidum</name>
    <dbReference type="NCBI Taxonomy" id="670386"/>
    <lineage>
        <taxon>Eukaryota</taxon>
        <taxon>Amoebozoa</taxon>
        <taxon>Evosea</taxon>
        <taxon>Eumycetozoa</taxon>
        <taxon>Dictyostelia</taxon>
        <taxon>Acytosteliales</taxon>
        <taxon>Acytosteliaceae</taxon>
        <taxon>Heterostelium</taxon>
    </lineage>
</organism>
<comment type="caution">
    <text evidence="2">The sequence shown here is derived from an EMBL/GenBank/DDBJ whole genome shotgun (WGS) entry which is preliminary data.</text>
</comment>
<feature type="compositionally biased region" description="Low complexity" evidence="1">
    <location>
        <begin position="10"/>
        <end position="28"/>
    </location>
</feature>
<feature type="region of interest" description="Disordered" evidence="1">
    <location>
        <begin position="56"/>
        <end position="122"/>
    </location>
</feature>